<evidence type="ECO:0000313" key="1">
    <source>
        <dbReference type="EMBL" id="MPC41296.1"/>
    </source>
</evidence>
<proteinExistence type="predicted"/>
<reference evidence="1 2" key="1">
    <citation type="submission" date="2019-05" db="EMBL/GenBank/DDBJ databases">
        <title>Another draft genome of Portunus trituberculatus and its Hox gene families provides insights of decapod evolution.</title>
        <authorList>
            <person name="Jeong J.-H."/>
            <person name="Song I."/>
            <person name="Kim S."/>
            <person name="Choi T."/>
            <person name="Kim D."/>
            <person name="Ryu S."/>
            <person name="Kim W."/>
        </authorList>
    </citation>
    <scope>NUCLEOTIDE SEQUENCE [LARGE SCALE GENOMIC DNA]</scope>
    <source>
        <tissue evidence="1">Muscle</tissue>
    </source>
</reference>
<dbReference type="Proteomes" id="UP000324222">
    <property type="component" value="Unassembled WGS sequence"/>
</dbReference>
<protein>
    <submittedName>
        <fullName evidence="1">Uncharacterized protein</fullName>
    </submittedName>
</protein>
<sequence length="145" mass="16846">MQLNCRNYWNSRHHVSVTIRSIDPDIVLLNHTGLTHKHIKLYGYNTRYTTETYYDGEAVMIKSTTQHVHITNWLSAHFLATKIHTQHGQILVATTYCRPNTGLPLDRPTNLFNKTNISVYIRVDLIAKHTAFRHSTNNQRGHELL</sequence>
<name>A0A5B7F7J9_PORTR</name>
<comment type="caution">
    <text evidence="1">The sequence shown here is derived from an EMBL/GenBank/DDBJ whole genome shotgun (WGS) entry which is preliminary data.</text>
</comment>
<organism evidence="1 2">
    <name type="scientific">Portunus trituberculatus</name>
    <name type="common">Swimming crab</name>
    <name type="synonym">Neptunus trituberculatus</name>
    <dbReference type="NCBI Taxonomy" id="210409"/>
    <lineage>
        <taxon>Eukaryota</taxon>
        <taxon>Metazoa</taxon>
        <taxon>Ecdysozoa</taxon>
        <taxon>Arthropoda</taxon>
        <taxon>Crustacea</taxon>
        <taxon>Multicrustacea</taxon>
        <taxon>Malacostraca</taxon>
        <taxon>Eumalacostraca</taxon>
        <taxon>Eucarida</taxon>
        <taxon>Decapoda</taxon>
        <taxon>Pleocyemata</taxon>
        <taxon>Brachyura</taxon>
        <taxon>Eubrachyura</taxon>
        <taxon>Portunoidea</taxon>
        <taxon>Portunidae</taxon>
        <taxon>Portuninae</taxon>
        <taxon>Portunus</taxon>
    </lineage>
</organism>
<gene>
    <name evidence="1" type="ORF">E2C01_034884</name>
</gene>
<dbReference type="EMBL" id="VSRR010004999">
    <property type="protein sequence ID" value="MPC41296.1"/>
    <property type="molecule type" value="Genomic_DNA"/>
</dbReference>
<dbReference type="InterPro" id="IPR036691">
    <property type="entry name" value="Endo/exonu/phosph_ase_sf"/>
</dbReference>
<keyword evidence="2" id="KW-1185">Reference proteome</keyword>
<dbReference type="Gene3D" id="3.60.10.10">
    <property type="entry name" value="Endonuclease/exonuclease/phosphatase"/>
    <property type="match status" value="1"/>
</dbReference>
<evidence type="ECO:0000313" key="2">
    <source>
        <dbReference type="Proteomes" id="UP000324222"/>
    </source>
</evidence>
<accession>A0A5B7F7J9</accession>
<dbReference type="SUPFAM" id="SSF56219">
    <property type="entry name" value="DNase I-like"/>
    <property type="match status" value="1"/>
</dbReference>
<dbReference type="AlphaFoldDB" id="A0A5B7F7J9"/>